<evidence type="ECO:0000313" key="2">
    <source>
        <dbReference type="Proteomes" id="UP000323439"/>
    </source>
</evidence>
<gene>
    <name evidence="1" type="ORF">SAMN02910315_00648</name>
</gene>
<keyword evidence="2" id="KW-1185">Reference proteome</keyword>
<reference evidence="1 2" key="1">
    <citation type="submission" date="2016-10" db="EMBL/GenBank/DDBJ databases">
        <authorList>
            <person name="Varghese N."/>
            <person name="Submissions S."/>
        </authorList>
    </citation>
    <scope>NUCLEOTIDE SEQUENCE [LARGE SCALE GENOMIC DNA]</scope>
    <source>
        <strain evidence="1 2">DSM 16643</strain>
    </source>
</reference>
<organism evidence="1 2">
    <name type="scientific">Methanobrevibacter millerae</name>
    <dbReference type="NCBI Taxonomy" id="230361"/>
    <lineage>
        <taxon>Archaea</taxon>
        <taxon>Methanobacteriati</taxon>
        <taxon>Methanobacteriota</taxon>
        <taxon>Methanomada group</taxon>
        <taxon>Methanobacteria</taxon>
        <taxon>Methanobacteriales</taxon>
        <taxon>Methanobacteriaceae</taxon>
        <taxon>Methanobrevibacter</taxon>
    </lineage>
</organism>
<dbReference type="Proteomes" id="UP000323439">
    <property type="component" value="Unassembled WGS sequence"/>
</dbReference>
<dbReference type="EMBL" id="FMXB01000004">
    <property type="protein sequence ID" value="SDA45695.1"/>
    <property type="molecule type" value="Genomic_DNA"/>
</dbReference>
<protein>
    <submittedName>
        <fullName evidence="1">Uncharacterized protein</fullName>
    </submittedName>
</protein>
<evidence type="ECO:0000313" key="1">
    <source>
        <dbReference type="EMBL" id="SDA45695.1"/>
    </source>
</evidence>
<sequence length="122" mass="15029">MSQHVKLEMGYSTYLRLNEAVEEAAMHAKDFDEIQERVHLVEYLEDEYERDCAKQNRDFQNWLAYEDLFKNKEIYHHEYFYKVRNVFDEYEDNGLLKWDISEQDKFHLICELIDVFKKEDSE</sequence>
<dbReference type="OrthoDB" id="376439at2157"/>
<name>A0A1G5VKU8_9EURY</name>
<dbReference type="AlphaFoldDB" id="A0A1G5VKU8"/>
<accession>A0A1G5VKU8</accession>
<dbReference type="RefSeq" id="WP_149731273.1">
    <property type="nucleotide sequence ID" value="NZ_FMXB01000004.1"/>
</dbReference>
<proteinExistence type="predicted"/>